<reference evidence="1 2" key="1">
    <citation type="submission" date="2023-06" db="EMBL/GenBank/DDBJ databases">
        <title>Aquibacillus rhizosphaerae LR5S19.</title>
        <authorList>
            <person name="Sun J.-Q."/>
        </authorList>
    </citation>
    <scope>NUCLEOTIDE SEQUENCE [LARGE SCALE GENOMIC DNA]</scope>
    <source>
        <strain evidence="1 2">LR5S19</strain>
    </source>
</reference>
<dbReference type="InterPro" id="IPR036638">
    <property type="entry name" value="HLH_DNA-bd_sf"/>
</dbReference>
<evidence type="ECO:0000313" key="2">
    <source>
        <dbReference type="Proteomes" id="UP001235343"/>
    </source>
</evidence>
<dbReference type="InterPro" id="IPR037208">
    <property type="entry name" value="Spo0E-like_sf"/>
</dbReference>
<dbReference type="SUPFAM" id="SSF140500">
    <property type="entry name" value="BAS1536-like"/>
    <property type="match status" value="1"/>
</dbReference>
<organism evidence="1 2">
    <name type="scientific">Aquibacillus rhizosphaerae</name>
    <dbReference type="NCBI Taxonomy" id="3051431"/>
    <lineage>
        <taxon>Bacteria</taxon>
        <taxon>Bacillati</taxon>
        <taxon>Bacillota</taxon>
        <taxon>Bacilli</taxon>
        <taxon>Bacillales</taxon>
        <taxon>Bacillaceae</taxon>
        <taxon>Aquibacillus</taxon>
    </lineage>
</organism>
<protein>
    <submittedName>
        <fullName evidence="1">Aspartyl-phosphate phosphatase Spo0E family protein</fullName>
    </submittedName>
</protein>
<accession>A0ABT7LA89</accession>
<dbReference type="InterPro" id="IPR018540">
    <property type="entry name" value="Spo0E-like"/>
</dbReference>
<evidence type="ECO:0000313" key="1">
    <source>
        <dbReference type="EMBL" id="MDL4842167.1"/>
    </source>
</evidence>
<dbReference type="Proteomes" id="UP001235343">
    <property type="component" value="Unassembled WGS sequence"/>
</dbReference>
<proteinExistence type="predicted"/>
<dbReference type="Pfam" id="PF09388">
    <property type="entry name" value="SpoOE-like"/>
    <property type="match status" value="1"/>
</dbReference>
<name>A0ABT7LA89_9BACI</name>
<dbReference type="EMBL" id="JASTZU010000058">
    <property type="protein sequence ID" value="MDL4842167.1"/>
    <property type="molecule type" value="Genomic_DNA"/>
</dbReference>
<comment type="caution">
    <text evidence="1">The sequence shown here is derived from an EMBL/GenBank/DDBJ whole genome shotgun (WGS) entry which is preliminary data.</text>
</comment>
<gene>
    <name evidence="1" type="ORF">QQS35_17145</name>
</gene>
<dbReference type="Gene3D" id="4.10.280.10">
    <property type="entry name" value="Helix-loop-helix DNA-binding domain"/>
    <property type="match status" value="1"/>
</dbReference>
<keyword evidence="2" id="KW-1185">Reference proteome</keyword>
<dbReference type="RefSeq" id="WP_285933451.1">
    <property type="nucleotide sequence ID" value="NZ_JASTZU010000058.1"/>
</dbReference>
<sequence>MLHNSANLLKKIELLRNRMTHVALDKGFTSTESVLLSQELDKLLNLYEEYKMKDKINDK</sequence>